<sequence>MPFVARTDVRDPGAADGSGRAIPPLSKELIEKYLADLVDRWDTSAGSRRCGA</sequence>
<dbReference type="Proteomes" id="UP000467105">
    <property type="component" value="Chromosome"/>
</dbReference>
<name>A0A7I7YR19_9MYCO</name>
<evidence type="ECO:0000313" key="2">
    <source>
        <dbReference type="EMBL" id="BBZ44210.1"/>
    </source>
</evidence>
<evidence type="ECO:0000256" key="1">
    <source>
        <dbReference type="SAM" id="MobiDB-lite"/>
    </source>
</evidence>
<gene>
    <name evidence="2" type="ORF">MPRM_14910</name>
</gene>
<dbReference type="AlphaFoldDB" id="A0A7I7YR19"/>
<dbReference type="EMBL" id="AP022614">
    <property type="protein sequence ID" value="BBZ44210.1"/>
    <property type="molecule type" value="Genomic_DNA"/>
</dbReference>
<dbReference type="OrthoDB" id="2472181at2"/>
<keyword evidence="3" id="KW-1185">Reference proteome</keyword>
<evidence type="ECO:0000313" key="3">
    <source>
        <dbReference type="Proteomes" id="UP000467105"/>
    </source>
</evidence>
<protein>
    <submittedName>
        <fullName evidence="2">Uncharacterized protein</fullName>
    </submittedName>
</protein>
<reference evidence="2 3" key="1">
    <citation type="journal article" date="2019" name="Emerg. Microbes Infect.">
        <title>Comprehensive subspecies identification of 175 nontuberculous mycobacteria species based on 7547 genomic profiles.</title>
        <authorList>
            <person name="Matsumoto Y."/>
            <person name="Kinjo T."/>
            <person name="Motooka D."/>
            <person name="Nabeya D."/>
            <person name="Jung N."/>
            <person name="Uechi K."/>
            <person name="Horii T."/>
            <person name="Iida T."/>
            <person name="Fujita J."/>
            <person name="Nakamura S."/>
        </authorList>
    </citation>
    <scope>NUCLEOTIDE SEQUENCE [LARGE SCALE GENOMIC DNA]</scope>
    <source>
        <strain evidence="2 3">JCM 14742</strain>
    </source>
</reference>
<feature type="region of interest" description="Disordered" evidence="1">
    <location>
        <begin position="1"/>
        <end position="21"/>
    </location>
</feature>
<dbReference type="RefSeq" id="WP_161494241.1">
    <property type="nucleotide sequence ID" value="NZ_AP022614.1"/>
</dbReference>
<organism evidence="2 3">
    <name type="scientific">Mycobacterium parmense</name>
    <dbReference type="NCBI Taxonomy" id="185642"/>
    <lineage>
        <taxon>Bacteria</taxon>
        <taxon>Bacillati</taxon>
        <taxon>Actinomycetota</taxon>
        <taxon>Actinomycetes</taxon>
        <taxon>Mycobacteriales</taxon>
        <taxon>Mycobacteriaceae</taxon>
        <taxon>Mycobacterium</taxon>
        <taxon>Mycobacterium simiae complex</taxon>
    </lineage>
</organism>
<proteinExistence type="predicted"/>
<accession>A0A7I7YR19</accession>